<evidence type="ECO:0000313" key="1">
    <source>
        <dbReference type="EMBL" id="KAK7080056.1"/>
    </source>
</evidence>
<feature type="non-terminal residue" evidence="1">
    <location>
        <position position="1"/>
    </location>
</feature>
<feature type="non-terminal residue" evidence="1">
    <location>
        <position position="60"/>
    </location>
</feature>
<name>A0AAN8X8Z0_HALRR</name>
<reference evidence="1 2" key="1">
    <citation type="submission" date="2023-11" db="EMBL/GenBank/DDBJ databases">
        <title>Halocaridina rubra genome assembly.</title>
        <authorList>
            <person name="Smith C."/>
        </authorList>
    </citation>
    <scope>NUCLEOTIDE SEQUENCE [LARGE SCALE GENOMIC DNA]</scope>
    <source>
        <strain evidence="1">EP-1</strain>
        <tissue evidence="1">Whole</tissue>
    </source>
</reference>
<dbReference type="EMBL" id="JAXCGZ010006159">
    <property type="protein sequence ID" value="KAK7080056.1"/>
    <property type="molecule type" value="Genomic_DNA"/>
</dbReference>
<gene>
    <name evidence="1" type="ORF">SK128_001950</name>
</gene>
<dbReference type="Proteomes" id="UP001381693">
    <property type="component" value="Unassembled WGS sequence"/>
</dbReference>
<dbReference type="AlphaFoldDB" id="A0AAN8X8Z0"/>
<evidence type="ECO:0000313" key="2">
    <source>
        <dbReference type="Proteomes" id="UP001381693"/>
    </source>
</evidence>
<proteinExistence type="predicted"/>
<sequence length="60" mass="6990">KKTKKVLNEEDNDDSTIKESKATLIKAGKDIKTAKWSFQSHEAERSPISFKEKWRKKIRG</sequence>
<accession>A0AAN8X8Z0</accession>
<organism evidence="1 2">
    <name type="scientific">Halocaridina rubra</name>
    <name type="common">Hawaiian red shrimp</name>
    <dbReference type="NCBI Taxonomy" id="373956"/>
    <lineage>
        <taxon>Eukaryota</taxon>
        <taxon>Metazoa</taxon>
        <taxon>Ecdysozoa</taxon>
        <taxon>Arthropoda</taxon>
        <taxon>Crustacea</taxon>
        <taxon>Multicrustacea</taxon>
        <taxon>Malacostraca</taxon>
        <taxon>Eumalacostraca</taxon>
        <taxon>Eucarida</taxon>
        <taxon>Decapoda</taxon>
        <taxon>Pleocyemata</taxon>
        <taxon>Caridea</taxon>
        <taxon>Atyoidea</taxon>
        <taxon>Atyidae</taxon>
        <taxon>Halocaridina</taxon>
    </lineage>
</organism>
<comment type="caution">
    <text evidence="1">The sequence shown here is derived from an EMBL/GenBank/DDBJ whole genome shotgun (WGS) entry which is preliminary data.</text>
</comment>
<protein>
    <submittedName>
        <fullName evidence="1">Uncharacterized protein</fullName>
    </submittedName>
</protein>
<keyword evidence="2" id="KW-1185">Reference proteome</keyword>